<organism evidence="2 3">
    <name type="scientific">Micromonospora profundi</name>
    <dbReference type="NCBI Taxonomy" id="1420889"/>
    <lineage>
        <taxon>Bacteria</taxon>
        <taxon>Bacillati</taxon>
        <taxon>Actinomycetota</taxon>
        <taxon>Actinomycetes</taxon>
        <taxon>Micromonosporales</taxon>
        <taxon>Micromonosporaceae</taxon>
        <taxon>Micromonospora</taxon>
    </lineage>
</organism>
<evidence type="ECO:0008006" key="4">
    <source>
        <dbReference type="Google" id="ProtNLM"/>
    </source>
</evidence>
<gene>
    <name evidence="2" type="ORF">Q3V37_30310</name>
</gene>
<dbReference type="Proteomes" id="UP001235874">
    <property type="component" value="Chromosome"/>
</dbReference>
<name>A0AAJ6HV57_9ACTN</name>
<reference evidence="2 3" key="1">
    <citation type="submission" date="2023-07" db="EMBL/GenBank/DDBJ databases">
        <title>Micromonospora profundi TRM 95458 converts glycerol to a new osmotic compound.</title>
        <authorList>
            <person name="Lu D."/>
        </authorList>
    </citation>
    <scope>NUCLEOTIDE SEQUENCE [LARGE SCALE GENOMIC DNA]</scope>
    <source>
        <strain evidence="2 3">TRM95458</strain>
    </source>
</reference>
<dbReference type="EMBL" id="CP130472">
    <property type="protein sequence ID" value="WLS45588.1"/>
    <property type="molecule type" value="Genomic_DNA"/>
</dbReference>
<evidence type="ECO:0000313" key="2">
    <source>
        <dbReference type="EMBL" id="WLS45588.1"/>
    </source>
</evidence>
<feature type="chain" id="PRO_5042498519" description="DUF3558 domain-containing protein" evidence="1">
    <location>
        <begin position="22"/>
        <end position="182"/>
    </location>
</feature>
<dbReference type="KEGG" id="mprn:Q3V37_30310"/>
<protein>
    <recommendedName>
        <fullName evidence="4">DUF3558 domain-containing protein</fullName>
    </recommendedName>
</protein>
<dbReference type="AlphaFoldDB" id="A0AAJ6HV57"/>
<dbReference type="PROSITE" id="PS51257">
    <property type="entry name" value="PROKAR_LIPOPROTEIN"/>
    <property type="match status" value="1"/>
</dbReference>
<keyword evidence="3" id="KW-1185">Reference proteome</keyword>
<proteinExistence type="predicted"/>
<feature type="signal peptide" evidence="1">
    <location>
        <begin position="1"/>
        <end position="21"/>
    </location>
</feature>
<evidence type="ECO:0000313" key="3">
    <source>
        <dbReference type="Proteomes" id="UP001235874"/>
    </source>
</evidence>
<keyword evidence="1" id="KW-0732">Signal</keyword>
<accession>A0AAJ6HV57</accession>
<sequence length="182" mass="18616">MRGRIVVAGLAGLLVSGCAADAEPSAVPPPTPIAVDVAAASSGGACRLLDFALIEQLIKVRFDVAAASERGDTHTCVIRAGNAPLPELMLSVSETSVDKTTFGADVVPTKATKVTGLGQQAYRRTVAAASGHGPAVEVGWLATDSRLATLTWTSARGTERAVAEKLAGELIALAKKVDTRAL</sequence>
<dbReference type="RefSeq" id="WP_306272436.1">
    <property type="nucleotide sequence ID" value="NZ_CP130472.1"/>
</dbReference>
<evidence type="ECO:0000256" key="1">
    <source>
        <dbReference type="SAM" id="SignalP"/>
    </source>
</evidence>